<dbReference type="Pfam" id="PF20146">
    <property type="entry name" value="NRF"/>
    <property type="match status" value="1"/>
</dbReference>
<dbReference type="KEGG" id="goe:100905787"/>
<evidence type="ECO:0000256" key="1">
    <source>
        <dbReference type="SAM" id="MobiDB-lite"/>
    </source>
</evidence>
<keyword evidence="2" id="KW-1133">Transmembrane helix</keyword>
<feature type="transmembrane region" description="Helical" evidence="2">
    <location>
        <begin position="426"/>
        <end position="447"/>
    </location>
</feature>
<dbReference type="Pfam" id="PF01757">
    <property type="entry name" value="Acyl_transf_3"/>
    <property type="match status" value="1"/>
</dbReference>
<feature type="compositionally biased region" description="Polar residues" evidence="1">
    <location>
        <begin position="939"/>
        <end position="975"/>
    </location>
</feature>
<feature type="transmembrane region" description="Helical" evidence="2">
    <location>
        <begin position="611"/>
        <end position="631"/>
    </location>
</feature>
<dbReference type="InterPro" id="IPR002656">
    <property type="entry name" value="Acyl_transf_3_dom"/>
</dbReference>
<feature type="compositionally biased region" description="Basic and acidic residues" evidence="1">
    <location>
        <begin position="1025"/>
        <end position="1041"/>
    </location>
</feature>
<feature type="transmembrane region" description="Helical" evidence="2">
    <location>
        <begin position="487"/>
        <end position="507"/>
    </location>
</feature>
<keyword evidence="2" id="KW-0812">Transmembrane</keyword>
<feature type="compositionally biased region" description="Basic and acidic residues" evidence="1">
    <location>
        <begin position="1065"/>
        <end position="1082"/>
    </location>
</feature>
<feature type="transmembrane region" description="Helical" evidence="2">
    <location>
        <begin position="717"/>
        <end position="738"/>
    </location>
</feature>
<keyword evidence="3" id="KW-0732">Signal</keyword>
<keyword evidence="5" id="KW-1185">Reference proteome</keyword>
<feature type="chain" id="PRO_5042543065" evidence="3">
    <location>
        <begin position="23"/>
        <end position="1173"/>
    </location>
</feature>
<proteinExistence type="predicted"/>
<feature type="signal peptide" evidence="3">
    <location>
        <begin position="1"/>
        <end position="22"/>
    </location>
</feature>
<dbReference type="AlphaFoldDB" id="A0AAJ7SHL2"/>
<feature type="transmembrane region" description="Helical" evidence="2">
    <location>
        <begin position="514"/>
        <end position="536"/>
    </location>
</feature>
<dbReference type="InterPro" id="IPR006621">
    <property type="entry name" value="Nose-resist-to-fluoxetine_N"/>
</dbReference>
<dbReference type="Proteomes" id="UP000694867">
    <property type="component" value="Unplaced"/>
</dbReference>
<organism evidence="5 6">
    <name type="scientific">Galendromus occidentalis</name>
    <name type="common">western predatory mite</name>
    <dbReference type="NCBI Taxonomy" id="34638"/>
    <lineage>
        <taxon>Eukaryota</taxon>
        <taxon>Metazoa</taxon>
        <taxon>Ecdysozoa</taxon>
        <taxon>Arthropoda</taxon>
        <taxon>Chelicerata</taxon>
        <taxon>Arachnida</taxon>
        <taxon>Acari</taxon>
        <taxon>Parasitiformes</taxon>
        <taxon>Mesostigmata</taxon>
        <taxon>Gamasina</taxon>
        <taxon>Phytoseioidea</taxon>
        <taxon>Phytoseiidae</taxon>
        <taxon>Typhlodrominae</taxon>
        <taxon>Galendromus</taxon>
    </lineage>
</organism>
<evidence type="ECO:0000256" key="2">
    <source>
        <dbReference type="SAM" id="Phobius"/>
    </source>
</evidence>
<evidence type="ECO:0000259" key="4">
    <source>
        <dbReference type="SMART" id="SM00703"/>
    </source>
</evidence>
<dbReference type="SMART" id="SM00703">
    <property type="entry name" value="NRF"/>
    <property type="match status" value="1"/>
</dbReference>
<sequence>MRRGFSPVFCTLLVFGSSAISASRLSDIRNVRSVETTTATNTDDSADIRDSRQSDDDRFGYRRRNVTVDLEAKLSSLIDSVLGRISENHAASGAFDSLDEACSQSLLRWVVGLKKMQPWALKLLDAMGRPPSGLASGTISDLGQYDQCLKTVARDRSGDEVFRGQYCSLFLKPSSLDSMKSLTGKMTPDDENEVHLDLQVFLEANQDVSHGLRIGVCVPSTCSGNDLTTLMNSVTKDFALSASFRGCAVKQKTRLKAYEKVLMCVVSLMMSFVIVATALDVFVKSRSKKSSLARSLSEGAPGVYIESFSAVTNTQKLLYVPLKRDMPETQRKLSFFHGVRFFSSCWIILGHGYLTIEPSATGELSRAMQFGRSWLWCLVGNAYPAVQTFLYMSGFLLAYNYLEFEKKGGARMSTSVKVTTLLLRRYIRVTAPLMFVVGCWLLVPLMFDGPLQVEHNGPFFESCQRNWWKVLLHINNLSDFFDMCLQHTWYVGVDWQIYMFIWIIPILMTRRPRLALTISISLIVVTSTIVFAQAYANSYQPVSLYTQPQLSATMEMMKAIYYRPHAHVASYVIGVVMGYIMVNWKELRLNEVYNDMPEEQGQPELSWCLRYSGWTFSTAVALAVIFIPYKWFSGAPWDGLDSAIYAGYAKVAWALTLCWLTVVCVQGYGGAVNSLLSWRALVPLSRLTYGAYLIHSPLYLVRAGILRERFSIQHYHLVMEFFGCLTMAYLLAYLMYLVCEAPVARLEKLAFEGSKKKIREEPSSRIDALSIKLESGQTFVTLVPESKLAFTNNMDFFRFSLFHHVSDFGFRRDRLKRELTELKKQYAEFCSFLEEQKSFTDTMLYQTRYWRFSNLRDRAEHALSRARCLSGKADPLVDDYSPSSDFSLELRPDEHYITSKSGRYEAFLVVAKCTRNLLREFSLAVKELDETKKAEPTGARSQGTTPAGARSQGTTPAGAKSQGTTTAGAKSQETTPAEAKSQETTPAVEAPQKAASARKDPRKDARLSKEKSAVRRNKYLATEPMKPREEGPTQRIREERNSATPTRKPRQLREIAPQARKIQSAKRDELPTTKPLEQRDSAPRAASCQTANRGAPLISKPKPSKGAPQTTGSKYAKRNATMFYERQSATGTKSSQNRDPAAALRQQHDSSMIDRAEMAAIVASVRLQRQRHT</sequence>
<protein>
    <submittedName>
        <fullName evidence="6">Nose resistant to fluoxetine protein 6</fullName>
    </submittedName>
</protein>
<feature type="transmembrane region" description="Helical" evidence="2">
    <location>
        <begin position="651"/>
        <end position="676"/>
    </location>
</feature>
<feature type="domain" description="Nose resistant-to-fluoxetine protein N-terminal" evidence="4">
    <location>
        <begin position="99"/>
        <end position="249"/>
    </location>
</feature>
<gene>
    <name evidence="6" type="primary">LOC100905787</name>
</gene>
<feature type="transmembrane region" description="Helical" evidence="2">
    <location>
        <begin position="373"/>
        <end position="402"/>
    </location>
</feature>
<reference evidence="6" key="1">
    <citation type="submission" date="2025-08" db="UniProtKB">
        <authorList>
            <consortium name="RefSeq"/>
        </authorList>
    </citation>
    <scope>IDENTIFICATION</scope>
</reference>
<feature type="transmembrane region" description="Helical" evidence="2">
    <location>
        <begin position="260"/>
        <end position="283"/>
    </location>
</feature>
<feature type="region of interest" description="Disordered" evidence="1">
    <location>
        <begin position="930"/>
        <end position="1147"/>
    </location>
</feature>
<dbReference type="InterPro" id="IPR052728">
    <property type="entry name" value="O2_lipid_transport_reg"/>
</dbReference>
<dbReference type="GO" id="GO:0016747">
    <property type="term" value="F:acyltransferase activity, transferring groups other than amino-acyl groups"/>
    <property type="evidence" value="ECO:0007669"/>
    <property type="project" value="InterPro"/>
</dbReference>
<feature type="transmembrane region" description="Helical" evidence="2">
    <location>
        <begin position="564"/>
        <end position="582"/>
    </location>
</feature>
<keyword evidence="2" id="KW-0472">Membrane</keyword>
<feature type="compositionally biased region" description="Basic and acidic residues" evidence="1">
    <location>
        <begin position="997"/>
        <end position="1013"/>
    </location>
</feature>
<dbReference type="GeneID" id="100905787"/>
<accession>A0AAJ7SHL2</accession>
<evidence type="ECO:0000313" key="6">
    <source>
        <dbReference type="RefSeq" id="XP_028968201.1"/>
    </source>
</evidence>
<dbReference type="PANTHER" id="PTHR11161">
    <property type="entry name" value="O-ACYLTRANSFERASE"/>
    <property type="match status" value="1"/>
</dbReference>
<evidence type="ECO:0000256" key="3">
    <source>
        <dbReference type="SAM" id="SignalP"/>
    </source>
</evidence>
<name>A0AAJ7SHL2_9ACAR</name>
<feature type="compositionally biased region" description="Polar residues" evidence="1">
    <location>
        <begin position="1127"/>
        <end position="1138"/>
    </location>
</feature>
<feature type="transmembrane region" description="Helical" evidence="2">
    <location>
        <begin position="333"/>
        <end position="353"/>
    </location>
</feature>
<dbReference type="RefSeq" id="XP_028968201.1">
    <property type="nucleotide sequence ID" value="XM_029112368.1"/>
</dbReference>
<evidence type="ECO:0000313" key="5">
    <source>
        <dbReference type="Proteomes" id="UP000694867"/>
    </source>
</evidence>
<dbReference type="PANTHER" id="PTHR11161:SF0">
    <property type="entry name" value="O-ACYLTRANSFERASE LIKE PROTEIN"/>
    <property type="match status" value="1"/>
</dbReference>